<proteinExistence type="predicted"/>
<evidence type="ECO:0000256" key="1">
    <source>
        <dbReference type="SAM" id="SignalP"/>
    </source>
</evidence>
<feature type="signal peptide" evidence="1">
    <location>
        <begin position="1"/>
        <end position="19"/>
    </location>
</feature>
<reference evidence="2 3" key="1">
    <citation type="submission" date="2024-02" db="EMBL/GenBank/DDBJ databases">
        <title>Winogradskyella poriferorum JCM 12885.</title>
        <authorList>
            <person name="Zhang D.-F."/>
            <person name="Fu Z.-Y."/>
        </authorList>
    </citation>
    <scope>NUCLEOTIDE SEQUENCE [LARGE SCALE GENOMIC DNA]</scope>
    <source>
        <strain evidence="2 3">JCM 12885</strain>
    </source>
</reference>
<evidence type="ECO:0000313" key="2">
    <source>
        <dbReference type="EMBL" id="MEF3078705.1"/>
    </source>
</evidence>
<protein>
    <submittedName>
        <fullName evidence="2">DUF2141 domain-containing protein</fullName>
    </submittedName>
</protein>
<keyword evidence="3" id="KW-1185">Reference proteome</keyword>
<dbReference type="EMBL" id="JAZHOU010000002">
    <property type="protein sequence ID" value="MEF3078705.1"/>
    <property type="molecule type" value="Genomic_DNA"/>
</dbReference>
<dbReference type="Pfam" id="PF09912">
    <property type="entry name" value="DUF2141"/>
    <property type="match status" value="1"/>
</dbReference>
<dbReference type="RefSeq" id="WP_331809483.1">
    <property type="nucleotide sequence ID" value="NZ_JAZHOU010000002.1"/>
</dbReference>
<accession>A0ABU7W416</accession>
<sequence length="138" mass="15419">MKNLVLTLVLAFSTLFSFAQDEGITITVTVDNVTNDKGKVLMSLHTSETFMKGKGIKDAETTIENGKVTITFENVLPGEYAILALHDENDNKRMDYEDNGMPKESFGMSNNVMVMGPPQYEDAKFKVANEDLDLNIRF</sequence>
<dbReference type="InterPro" id="IPR018673">
    <property type="entry name" value="DUF2141"/>
</dbReference>
<comment type="caution">
    <text evidence="2">The sequence shown here is derived from an EMBL/GenBank/DDBJ whole genome shotgun (WGS) entry which is preliminary data.</text>
</comment>
<keyword evidence="1" id="KW-0732">Signal</keyword>
<evidence type="ECO:0000313" key="3">
    <source>
        <dbReference type="Proteomes" id="UP001356704"/>
    </source>
</evidence>
<name>A0ABU7W416_9FLAO</name>
<organism evidence="2 3">
    <name type="scientific">Winogradskyella poriferorum</name>
    <dbReference type="NCBI Taxonomy" id="307627"/>
    <lineage>
        <taxon>Bacteria</taxon>
        <taxon>Pseudomonadati</taxon>
        <taxon>Bacteroidota</taxon>
        <taxon>Flavobacteriia</taxon>
        <taxon>Flavobacteriales</taxon>
        <taxon>Flavobacteriaceae</taxon>
        <taxon>Winogradskyella</taxon>
    </lineage>
</organism>
<feature type="chain" id="PRO_5045530584" evidence="1">
    <location>
        <begin position="20"/>
        <end position="138"/>
    </location>
</feature>
<gene>
    <name evidence="2" type="ORF">V1468_06810</name>
</gene>
<dbReference type="Proteomes" id="UP001356704">
    <property type="component" value="Unassembled WGS sequence"/>
</dbReference>